<evidence type="ECO:0000313" key="2">
    <source>
        <dbReference type="EMBL" id="WOV83860.1"/>
    </source>
</evidence>
<name>A0ABZ0KTV1_9BACL</name>
<keyword evidence="1" id="KW-0472">Membrane</keyword>
<protein>
    <submittedName>
        <fullName evidence="2">Uncharacterized protein</fullName>
    </submittedName>
</protein>
<dbReference type="Proteomes" id="UP001303532">
    <property type="component" value="Chromosome"/>
</dbReference>
<feature type="transmembrane region" description="Helical" evidence="1">
    <location>
        <begin position="66"/>
        <end position="84"/>
    </location>
</feature>
<gene>
    <name evidence="2" type="ORF">PGH26_13400</name>
</gene>
<organism evidence="2 3">
    <name type="scientific">Sporosarcina jeotgali</name>
    <dbReference type="NCBI Taxonomy" id="3020056"/>
    <lineage>
        <taxon>Bacteria</taxon>
        <taxon>Bacillati</taxon>
        <taxon>Bacillota</taxon>
        <taxon>Bacilli</taxon>
        <taxon>Bacillales</taxon>
        <taxon>Caryophanaceae</taxon>
        <taxon>Sporosarcina</taxon>
    </lineage>
</organism>
<accession>A0ABZ0KTV1</accession>
<feature type="transmembrane region" description="Helical" evidence="1">
    <location>
        <begin position="41"/>
        <end position="60"/>
    </location>
</feature>
<evidence type="ECO:0000313" key="3">
    <source>
        <dbReference type="Proteomes" id="UP001303532"/>
    </source>
</evidence>
<proteinExistence type="predicted"/>
<keyword evidence="1" id="KW-0812">Transmembrane</keyword>
<keyword evidence="1" id="KW-1133">Transmembrane helix</keyword>
<sequence>MNEIDEYGSFDFLSAAATIVAWGVIAALACKLYRRNPDQQVGWKAVLILVIGLLSFSFTWTVANTAIQIAVLPLGVWILYFILNRKEGRWKRYRKFAWLGFGANYIFLLSALVASMIGHFVYPADHAETFVSDVREASILSVHPTGNEDAALNVKVLNSEIQTLKQSQIFDDSWYEETFYQEKAKYERFPYVLLDAKPKWGSGARAAIFVEKDGKGLLIQTPSESLYFRSTQSFVLGGEEK</sequence>
<dbReference type="RefSeq" id="WP_323691548.1">
    <property type="nucleotide sequence ID" value="NZ_CP116341.1"/>
</dbReference>
<feature type="transmembrane region" description="Helical" evidence="1">
    <location>
        <begin position="96"/>
        <end position="122"/>
    </location>
</feature>
<reference evidence="2 3" key="1">
    <citation type="submission" date="2023-01" db="EMBL/GenBank/DDBJ databases">
        <title>Sporosarcina sp. nov., isolated from Korean tranditional fermented seafood 'Jeotgal'.</title>
        <authorList>
            <person name="Yang A.-I."/>
        </authorList>
    </citation>
    <scope>NUCLEOTIDE SEQUENCE [LARGE SCALE GENOMIC DNA]</scope>
    <source>
        <strain evidence="2 3">B2O-1</strain>
    </source>
</reference>
<evidence type="ECO:0000256" key="1">
    <source>
        <dbReference type="SAM" id="Phobius"/>
    </source>
</evidence>
<dbReference type="EMBL" id="CP116341">
    <property type="protein sequence ID" value="WOV83860.1"/>
    <property type="molecule type" value="Genomic_DNA"/>
</dbReference>
<keyword evidence="3" id="KW-1185">Reference proteome</keyword>
<feature type="transmembrane region" description="Helical" evidence="1">
    <location>
        <begin position="12"/>
        <end position="29"/>
    </location>
</feature>